<protein>
    <submittedName>
        <fullName evidence="1">Uncharacterized protein</fullName>
    </submittedName>
</protein>
<gene>
    <name evidence="1" type="ORF">H8S84_04080</name>
</gene>
<dbReference type="Proteomes" id="UP000603640">
    <property type="component" value="Unassembled WGS sequence"/>
</dbReference>
<name>A0A923N5T8_9BACT</name>
<accession>A0A923N5T8</accession>
<dbReference type="AlphaFoldDB" id="A0A923N5T8"/>
<sequence>MSASKELFICQVLKPQRLIFTIFTRPAQHDAYKQAMLQVYSTIKEHQLENWIMDSTKSNFTMQDQKWSVEQLGLLLQDTPLLKVAMVRGQDAILQIVAEAMRKKIYTIFGMRKELQHFATLEEALHYVAPETNNDTALLKLRAAMHVS</sequence>
<evidence type="ECO:0000313" key="2">
    <source>
        <dbReference type="Proteomes" id="UP000603640"/>
    </source>
</evidence>
<comment type="caution">
    <text evidence="1">The sequence shown here is derived from an EMBL/GenBank/DDBJ whole genome shotgun (WGS) entry which is preliminary data.</text>
</comment>
<organism evidence="1 2">
    <name type="scientific">Pontibacter cellulosilyticus</name>
    <dbReference type="NCBI Taxonomy" id="1720253"/>
    <lineage>
        <taxon>Bacteria</taxon>
        <taxon>Pseudomonadati</taxon>
        <taxon>Bacteroidota</taxon>
        <taxon>Cytophagia</taxon>
        <taxon>Cytophagales</taxon>
        <taxon>Hymenobacteraceae</taxon>
        <taxon>Pontibacter</taxon>
    </lineage>
</organism>
<dbReference type="EMBL" id="JACRVF010000001">
    <property type="protein sequence ID" value="MBC5992011.1"/>
    <property type="molecule type" value="Genomic_DNA"/>
</dbReference>
<keyword evidence="2" id="KW-1185">Reference proteome</keyword>
<reference evidence="1" key="1">
    <citation type="submission" date="2020-08" db="EMBL/GenBank/DDBJ databases">
        <title>Pontibacter sp. SD6 16S ribosomal RNA gene Genome sequencing and assembly.</title>
        <authorList>
            <person name="Kang M."/>
        </authorList>
    </citation>
    <scope>NUCLEOTIDE SEQUENCE</scope>
    <source>
        <strain evidence="1">SD6</strain>
    </source>
</reference>
<evidence type="ECO:0000313" key="1">
    <source>
        <dbReference type="EMBL" id="MBC5992011.1"/>
    </source>
</evidence>
<dbReference type="RefSeq" id="WP_187065977.1">
    <property type="nucleotide sequence ID" value="NZ_JACRVF010000001.1"/>
</dbReference>
<proteinExistence type="predicted"/>